<sequence length="149" mass="16798">MKIPRKSTGGLYVQSHGIIFIACPFHDTRDGSIEVLSALLLSSVDSHFTQKTPSCVLISGSEDVWDLAAWTWRILCFLIYAERMGGAHKIGHAVYKGPSVLKEIMYGISLGLMAGGLWKMHHWNLQRRYQEFYDLLERGEISVVVDDDV</sequence>
<evidence type="ECO:0000256" key="5">
    <source>
        <dbReference type="ARBA" id="ARBA00022792"/>
    </source>
</evidence>
<dbReference type="PANTHER" id="PTHR34372">
    <property type="entry name" value="CYTOCHROME C OXIDASE SUBUNIT 5C-2-RELATED"/>
    <property type="match status" value="1"/>
</dbReference>
<evidence type="ECO:0000313" key="10">
    <source>
        <dbReference type="Proteomes" id="UP001642360"/>
    </source>
</evidence>
<name>A0ABC8U4X4_9AQUA</name>
<evidence type="ECO:0000256" key="7">
    <source>
        <dbReference type="ARBA" id="ARBA00023128"/>
    </source>
</evidence>
<keyword evidence="8" id="KW-0472">Membrane</keyword>
<evidence type="ECO:0008006" key="11">
    <source>
        <dbReference type="Google" id="ProtNLM"/>
    </source>
</evidence>
<dbReference type="AlphaFoldDB" id="A0ABC8U4X4"/>
<comment type="function">
    <text evidence="1">This protein is one of the nuclear-coded polypeptide chains of cytochrome c oxidase, the terminal oxidase in mitochondrial electron transport.</text>
</comment>
<organism evidence="9 10">
    <name type="scientific">Ilex paraguariensis</name>
    <name type="common">yerba mate</name>
    <dbReference type="NCBI Taxonomy" id="185542"/>
    <lineage>
        <taxon>Eukaryota</taxon>
        <taxon>Viridiplantae</taxon>
        <taxon>Streptophyta</taxon>
        <taxon>Embryophyta</taxon>
        <taxon>Tracheophyta</taxon>
        <taxon>Spermatophyta</taxon>
        <taxon>Magnoliopsida</taxon>
        <taxon>eudicotyledons</taxon>
        <taxon>Gunneridae</taxon>
        <taxon>Pentapetalae</taxon>
        <taxon>asterids</taxon>
        <taxon>campanulids</taxon>
        <taxon>Aquifoliales</taxon>
        <taxon>Aquifoliaceae</taxon>
        <taxon>Ilex</taxon>
    </lineage>
</organism>
<evidence type="ECO:0000313" key="9">
    <source>
        <dbReference type="EMBL" id="CAK9176143.1"/>
    </source>
</evidence>
<dbReference type="GO" id="GO:0005743">
    <property type="term" value="C:mitochondrial inner membrane"/>
    <property type="evidence" value="ECO:0007669"/>
    <property type="project" value="UniProtKB-SubCell"/>
</dbReference>
<evidence type="ECO:0000256" key="2">
    <source>
        <dbReference type="ARBA" id="ARBA00004273"/>
    </source>
</evidence>
<keyword evidence="10" id="KW-1185">Reference proteome</keyword>
<evidence type="ECO:0000256" key="4">
    <source>
        <dbReference type="ARBA" id="ARBA00022692"/>
    </source>
</evidence>
<evidence type="ECO:0000256" key="3">
    <source>
        <dbReference type="ARBA" id="ARBA00009591"/>
    </source>
</evidence>
<keyword evidence="4" id="KW-0812">Transmembrane</keyword>
<evidence type="ECO:0000256" key="8">
    <source>
        <dbReference type="ARBA" id="ARBA00023136"/>
    </source>
</evidence>
<dbReference type="PANTHER" id="PTHR34372:SF3">
    <property type="entry name" value="CYTOCHROME C OXIDASE SUBUNIT 5C-4-RELATED"/>
    <property type="match status" value="1"/>
</dbReference>
<dbReference type="EMBL" id="CAUOFW020006758">
    <property type="protein sequence ID" value="CAK9176143.1"/>
    <property type="molecule type" value="Genomic_DNA"/>
</dbReference>
<comment type="subcellular location">
    <subcellularLocation>
        <location evidence="2">Mitochondrion inner membrane</location>
    </subcellularLocation>
</comment>
<keyword evidence="7" id="KW-0496">Mitochondrion</keyword>
<dbReference type="PROSITE" id="PS51257">
    <property type="entry name" value="PROKAR_LIPOPROTEIN"/>
    <property type="match status" value="1"/>
</dbReference>
<accession>A0ABC8U4X4</accession>
<keyword evidence="5" id="KW-0999">Mitochondrion inner membrane</keyword>
<gene>
    <name evidence="9" type="ORF">ILEXP_LOCUS45980</name>
</gene>
<dbReference type="InterPro" id="IPR008432">
    <property type="entry name" value="COX5C"/>
</dbReference>
<comment type="caution">
    <text evidence="9">The sequence shown here is derived from an EMBL/GenBank/DDBJ whole genome shotgun (WGS) entry which is preliminary data.</text>
</comment>
<protein>
    <recommendedName>
        <fullName evidence="11">Cytochrome c oxidase subunit 5C</fullName>
    </recommendedName>
</protein>
<comment type="similarity">
    <text evidence="3">Belongs to the cytochrome c oxidase subunit 5C family.</text>
</comment>
<keyword evidence="6" id="KW-1133">Transmembrane helix</keyword>
<dbReference type="Proteomes" id="UP001642360">
    <property type="component" value="Unassembled WGS sequence"/>
</dbReference>
<reference evidence="9 10" key="1">
    <citation type="submission" date="2024-02" db="EMBL/GenBank/DDBJ databases">
        <authorList>
            <person name="Vignale AGUSTIN F."/>
            <person name="Sosa J E."/>
            <person name="Modenutti C."/>
        </authorList>
    </citation>
    <scope>NUCLEOTIDE SEQUENCE [LARGE SCALE GENOMIC DNA]</scope>
</reference>
<proteinExistence type="inferred from homology"/>
<evidence type="ECO:0000256" key="1">
    <source>
        <dbReference type="ARBA" id="ARBA00002480"/>
    </source>
</evidence>
<evidence type="ECO:0000256" key="6">
    <source>
        <dbReference type="ARBA" id="ARBA00022989"/>
    </source>
</evidence>